<evidence type="ECO:0000256" key="1">
    <source>
        <dbReference type="SAM" id="MobiDB-lite"/>
    </source>
</evidence>
<dbReference type="Proteomes" id="UP001499884">
    <property type="component" value="Unassembled WGS sequence"/>
</dbReference>
<protein>
    <submittedName>
        <fullName evidence="2">Uncharacterized protein</fullName>
    </submittedName>
</protein>
<comment type="caution">
    <text evidence="2">The sequence shown here is derived from an EMBL/GenBank/DDBJ whole genome shotgun (WGS) entry which is preliminary data.</text>
</comment>
<organism evidence="2 3">
    <name type="scientific">Streptomyces tremellae</name>
    <dbReference type="NCBI Taxonomy" id="1124239"/>
    <lineage>
        <taxon>Bacteria</taxon>
        <taxon>Bacillati</taxon>
        <taxon>Actinomycetota</taxon>
        <taxon>Actinomycetes</taxon>
        <taxon>Kitasatosporales</taxon>
        <taxon>Streptomycetaceae</taxon>
        <taxon>Streptomyces</taxon>
    </lineage>
</organism>
<proteinExistence type="predicted"/>
<dbReference type="EMBL" id="BAABEP010000002">
    <property type="protein sequence ID" value="GAA3711614.1"/>
    <property type="molecule type" value="Genomic_DNA"/>
</dbReference>
<reference evidence="3" key="1">
    <citation type="journal article" date="2019" name="Int. J. Syst. Evol. Microbiol.">
        <title>The Global Catalogue of Microorganisms (GCM) 10K type strain sequencing project: providing services to taxonomists for standard genome sequencing and annotation.</title>
        <authorList>
            <consortium name="The Broad Institute Genomics Platform"/>
            <consortium name="The Broad Institute Genome Sequencing Center for Infectious Disease"/>
            <person name="Wu L."/>
            <person name="Ma J."/>
        </authorList>
    </citation>
    <scope>NUCLEOTIDE SEQUENCE [LARGE SCALE GENOMIC DNA]</scope>
    <source>
        <strain evidence="3">JCM 30846</strain>
    </source>
</reference>
<feature type="region of interest" description="Disordered" evidence="1">
    <location>
        <begin position="1"/>
        <end position="78"/>
    </location>
</feature>
<sequence length="78" mass="7755">MQSAPHLPPGVSAPSYGDPVIADYHRQKGGAPLLGANAPGEIGPFGTYGDSSGAEEPEAATAGAPAQEAEQIARSRVG</sequence>
<evidence type="ECO:0000313" key="2">
    <source>
        <dbReference type="EMBL" id="GAA3711614.1"/>
    </source>
</evidence>
<keyword evidence="3" id="KW-1185">Reference proteome</keyword>
<feature type="compositionally biased region" description="Low complexity" evidence="1">
    <location>
        <begin position="59"/>
        <end position="70"/>
    </location>
</feature>
<feature type="compositionally biased region" description="Low complexity" evidence="1">
    <location>
        <begin position="29"/>
        <end position="40"/>
    </location>
</feature>
<name>A0ABP7E3D5_9ACTN</name>
<gene>
    <name evidence="2" type="ORF">GCM10023082_06800</name>
</gene>
<evidence type="ECO:0000313" key="3">
    <source>
        <dbReference type="Proteomes" id="UP001499884"/>
    </source>
</evidence>
<accession>A0ABP7E3D5</accession>